<accession>A0A0M2HUC9</accession>
<proteinExistence type="predicted"/>
<dbReference type="EMBL" id="JYJB01000008">
    <property type="protein sequence ID" value="KJL48073.1"/>
    <property type="molecule type" value="Genomic_DNA"/>
</dbReference>
<dbReference type="OrthoDB" id="4954114at2"/>
<dbReference type="RefSeq" id="WP_045257324.1">
    <property type="nucleotide sequence ID" value="NZ_JYJB01000008.1"/>
</dbReference>
<dbReference type="PATRIC" id="fig|273678.4.peg.1705"/>
<dbReference type="Proteomes" id="UP000033900">
    <property type="component" value="Unassembled WGS sequence"/>
</dbReference>
<dbReference type="STRING" id="273678.RS84_01702"/>
<protein>
    <submittedName>
        <fullName evidence="1">Uncharacterized protein</fullName>
    </submittedName>
</protein>
<organism evidence="1 2">
    <name type="scientific">Microbacterium hydrocarbonoxydans</name>
    <dbReference type="NCBI Taxonomy" id="273678"/>
    <lineage>
        <taxon>Bacteria</taxon>
        <taxon>Bacillati</taxon>
        <taxon>Actinomycetota</taxon>
        <taxon>Actinomycetes</taxon>
        <taxon>Micrococcales</taxon>
        <taxon>Microbacteriaceae</taxon>
        <taxon>Microbacterium</taxon>
    </lineage>
</organism>
<evidence type="ECO:0000313" key="1">
    <source>
        <dbReference type="EMBL" id="KJL48073.1"/>
    </source>
</evidence>
<reference evidence="1 2" key="1">
    <citation type="submission" date="2015-02" db="EMBL/GenBank/DDBJ databases">
        <title>Draft genome sequences of ten Microbacterium spp. with emphasis on heavy metal contaminated environments.</title>
        <authorList>
            <person name="Corretto E."/>
        </authorList>
    </citation>
    <scope>NUCLEOTIDE SEQUENCE [LARGE SCALE GENOMIC DNA]</scope>
    <source>
        <strain evidence="1 2">SA35</strain>
    </source>
</reference>
<gene>
    <name evidence="1" type="ORF">RS84_01702</name>
</gene>
<dbReference type="AlphaFoldDB" id="A0A0M2HUC9"/>
<name>A0A0M2HUC9_9MICO</name>
<comment type="caution">
    <text evidence="1">The sequence shown here is derived from an EMBL/GenBank/DDBJ whole genome shotgun (WGS) entry which is preliminary data.</text>
</comment>
<keyword evidence="2" id="KW-1185">Reference proteome</keyword>
<sequence length="108" mass="11291">MESRHADHAEALRTRVLESGVIDSALRNGAMRAGAGEDAALPEPYAALTRTIGEHSYRVTDAQVAAARGAAGTDRAAFEVIMSASIGAGLRRWDAAIAALEEAQDASR</sequence>
<evidence type="ECO:0000313" key="2">
    <source>
        <dbReference type="Proteomes" id="UP000033900"/>
    </source>
</evidence>